<keyword evidence="5" id="KW-0378">Hydrolase</keyword>
<dbReference type="GO" id="GO:0004540">
    <property type="term" value="F:RNA nuclease activity"/>
    <property type="evidence" value="ECO:0007669"/>
    <property type="project" value="InterPro"/>
</dbReference>
<evidence type="ECO:0000256" key="5">
    <source>
        <dbReference type="ARBA" id="ARBA00022801"/>
    </source>
</evidence>
<keyword evidence="1" id="KW-0597">Phosphoprotein</keyword>
<evidence type="ECO:0000313" key="6">
    <source>
        <dbReference type="EMBL" id="HIX85162.1"/>
    </source>
</evidence>
<name>A0A9D1XP34_9BACT</name>
<dbReference type="GO" id="GO:0110001">
    <property type="term" value="C:toxin-antitoxin complex"/>
    <property type="evidence" value="ECO:0007669"/>
    <property type="project" value="InterPro"/>
</dbReference>
<evidence type="ECO:0000256" key="3">
    <source>
        <dbReference type="ARBA" id="ARBA00022722"/>
    </source>
</evidence>
<accession>A0A9D1XP34</accession>
<dbReference type="InterPro" id="IPR008201">
    <property type="entry name" value="HepT-like"/>
</dbReference>
<gene>
    <name evidence="6" type="ORF">H9848_00915</name>
</gene>
<organism evidence="6 7">
    <name type="scientific">Candidatus Parabacteroides intestinigallinarum</name>
    <dbReference type="NCBI Taxonomy" id="2838722"/>
    <lineage>
        <taxon>Bacteria</taxon>
        <taxon>Pseudomonadati</taxon>
        <taxon>Bacteroidota</taxon>
        <taxon>Bacteroidia</taxon>
        <taxon>Bacteroidales</taxon>
        <taxon>Tannerellaceae</taxon>
        <taxon>Parabacteroides</taxon>
    </lineage>
</organism>
<evidence type="ECO:0000256" key="1">
    <source>
        <dbReference type="ARBA" id="ARBA00022553"/>
    </source>
</evidence>
<dbReference type="GO" id="GO:0016787">
    <property type="term" value="F:hydrolase activity"/>
    <property type="evidence" value="ECO:0007669"/>
    <property type="project" value="UniProtKB-KW"/>
</dbReference>
<evidence type="ECO:0000256" key="2">
    <source>
        <dbReference type="ARBA" id="ARBA00022649"/>
    </source>
</evidence>
<keyword evidence="3" id="KW-0540">Nuclease</keyword>
<dbReference type="EMBL" id="DXEN01000007">
    <property type="protein sequence ID" value="HIX85162.1"/>
    <property type="molecule type" value="Genomic_DNA"/>
</dbReference>
<evidence type="ECO:0000256" key="4">
    <source>
        <dbReference type="ARBA" id="ARBA00022741"/>
    </source>
</evidence>
<keyword evidence="4" id="KW-0547">Nucleotide-binding</keyword>
<dbReference type="GO" id="GO:0000166">
    <property type="term" value="F:nucleotide binding"/>
    <property type="evidence" value="ECO:0007669"/>
    <property type="project" value="UniProtKB-KW"/>
</dbReference>
<sequence>MDEYVEKYLYDVLNAIEEIETFFKGQPKRFENFQKDILRQRAVERNVEIMGEAINRILKSEGSFPLPNAKAIINTRNRVIHGYDSVTTEFLWGLVVKHIPALKRDVLEILNSKARE</sequence>
<dbReference type="Pfam" id="PF01934">
    <property type="entry name" value="HepT-like"/>
    <property type="match status" value="1"/>
</dbReference>
<reference evidence="6" key="2">
    <citation type="submission" date="2021-04" db="EMBL/GenBank/DDBJ databases">
        <authorList>
            <person name="Gilroy R."/>
        </authorList>
    </citation>
    <scope>NUCLEOTIDE SEQUENCE</scope>
    <source>
        <strain evidence="6">ChiHecec2B26-12326</strain>
    </source>
</reference>
<dbReference type="AlphaFoldDB" id="A0A9D1XP34"/>
<protein>
    <submittedName>
        <fullName evidence="6">DUF86 domain-containing protein</fullName>
    </submittedName>
</protein>
<dbReference type="PANTHER" id="PTHR34139">
    <property type="entry name" value="UPF0331 PROTEIN MJ0127"/>
    <property type="match status" value="1"/>
</dbReference>
<dbReference type="PANTHER" id="PTHR34139:SF1">
    <property type="entry name" value="RNASE MJ1380-RELATED"/>
    <property type="match status" value="1"/>
</dbReference>
<dbReference type="Proteomes" id="UP000823847">
    <property type="component" value="Unassembled WGS sequence"/>
</dbReference>
<evidence type="ECO:0000313" key="7">
    <source>
        <dbReference type="Proteomes" id="UP000823847"/>
    </source>
</evidence>
<comment type="caution">
    <text evidence="6">The sequence shown here is derived from an EMBL/GenBank/DDBJ whole genome shotgun (WGS) entry which is preliminary data.</text>
</comment>
<proteinExistence type="predicted"/>
<keyword evidence="2" id="KW-1277">Toxin-antitoxin system</keyword>
<reference evidence="6" key="1">
    <citation type="journal article" date="2021" name="PeerJ">
        <title>Extensive microbial diversity within the chicken gut microbiome revealed by metagenomics and culture.</title>
        <authorList>
            <person name="Gilroy R."/>
            <person name="Ravi A."/>
            <person name="Getino M."/>
            <person name="Pursley I."/>
            <person name="Horton D.L."/>
            <person name="Alikhan N.F."/>
            <person name="Baker D."/>
            <person name="Gharbi K."/>
            <person name="Hall N."/>
            <person name="Watson M."/>
            <person name="Adriaenssens E.M."/>
            <person name="Foster-Nyarko E."/>
            <person name="Jarju S."/>
            <person name="Secka A."/>
            <person name="Antonio M."/>
            <person name="Oren A."/>
            <person name="Chaudhuri R.R."/>
            <person name="La Ragione R."/>
            <person name="Hildebrand F."/>
            <person name="Pallen M.J."/>
        </authorList>
    </citation>
    <scope>NUCLEOTIDE SEQUENCE</scope>
    <source>
        <strain evidence="6">ChiHecec2B26-12326</strain>
    </source>
</reference>
<dbReference type="InterPro" id="IPR051813">
    <property type="entry name" value="HepT_RNase_toxin"/>
</dbReference>